<name>A0ABY4VB04_9GAMM</name>
<evidence type="ECO:0000313" key="2">
    <source>
        <dbReference type="Proteomes" id="UP001055658"/>
    </source>
</evidence>
<sequence length="256" mass="29207">MKLSHLFIFFIFFVSPLAGLAKDIQSLLNLEIDSFIAELKGEDNLALSKAANRITGSGLSDERLFDVAEQVLLEKHQANMTVAQRDEQVISEIVNLLRTLSSSGNTKYSPTINKIMRESGNRAIRNRAKHVLTKFSFYQKRNALMQNMEGHVATNSLHTTRLLNLLNSNDMIMQRFAAEEVVRDGAAETVIQEWFYKAVEKDVRQPVDKLHIDTLAWYCKALGTVNKSEYKEFLSSIADDRNVHRKIRRHVKKILG</sequence>
<reference evidence="1" key="1">
    <citation type="submission" date="2022-02" db="EMBL/GenBank/DDBJ databases">
        <title>Coral-associated bacteria.</title>
        <authorList>
            <person name="Tang K."/>
            <person name="Wang X."/>
        </authorList>
    </citation>
    <scope>NUCLEOTIDE SEQUENCE</scope>
    <source>
        <strain evidence="1">SCSIO 43006</strain>
    </source>
</reference>
<evidence type="ECO:0000313" key="1">
    <source>
        <dbReference type="EMBL" id="USD21125.1"/>
    </source>
</evidence>
<dbReference type="EMBL" id="CP092418">
    <property type="protein sequence ID" value="USD21125.1"/>
    <property type="molecule type" value="Genomic_DNA"/>
</dbReference>
<protein>
    <submittedName>
        <fullName evidence="1">Uncharacterized protein</fullName>
    </submittedName>
</protein>
<dbReference type="Proteomes" id="UP001055658">
    <property type="component" value="Chromosome"/>
</dbReference>
<dbReference type="RefSeq" id="WP_252083528.1">
    <property type="nucleotide sequence ID" value="NZ_CP092418.1"/>
</dbReference>
<gene>
    <name evidence="1" type="ORF">MJO52_18990</name>
</gene>
<accession>A0ABY4VB04</accession>
<keyword evidence="2" id="KW-1185">Reference proteome</keyword>
<proteinExistence type="predicted"/>
<organism evidence="1 2">
    <name type="scientific">Microbulbifer variabilis</name>
    <dbReference type="NCBI Taxonomy" id="266805"/>
    <lineage>
        <taxon>Bacteria</taxon>
        <taxon>Pseudomonadati</taxon>
        <taxon>Pseudomonadota</taxon>
        <taxon>Gammaproteobacteria</taxon>
        <taxon>Cellvibrionales</taxon>
        <taxon>Microbulbiferaceae</taxon>
        <taxon>Microbulbifer</taxon>
    </lineage>
</organism>